<proteinExistence type="predicted"/>
<organism evidence="1 2">
    <name type="scientific">Elizabethkingia miricola</name>
    <name type="common">Chryseobacterium miricola</name>
    <dbReference type="NCBI Taxonomy" id="172045"/>
    <lineage>
        <taxon>Bacteria</taxon>
        <taxon>Pseudomonadati</taxon>
        <taxon>Bacteroidota</taxon>
        <taxon>Flavobacteriia</taxon>
        <taxon>Flavobacteriales</taxon>
        <taxon>Weeksellaceae</taxon>
        <taxon>Elizabethkingia</taxon>
    </lineage>
</organism>
<dbReference type="EMBL" id="JAUCQJ010000002">
    <property type="protein sequence ID" value="MDQ8748600.1"/>
    <property type="molecule type" value="Genomic_DNA"/>
</dbReference>
<dbReference type="RefSeq" id="WP_407532119.1">
    <property type="nucleotide sequence ID" value="NZ_JBJDLP010000001.1"/>
</dbReference>
<name>A0ABD5B4A5_ELIMR</name>
<reference evidence="1 2" key="1">
    <citation type="submission" date="2023-06" db="EMBL/GenBank/DDBJ databases">
        <title>Nosocomial Elizabethkingia miricola genome.</title>
        <authorList>
            <person name="Morgado S."/>
            <person name="Fonseca E."/>
            <person name="Freitas F."/>
            <person name="Vicente A.C."/>
        </authorList>
    </citation>
    <scope>NUCLEOTIDE SEQUENCE [LARGE SCALE GENOMIC DNA]</scope>
    <source>
        <strain evidence="1 2">EM15</strain>
    </source>
</reference>
<evidence type="ECO:0000313" key="2">
    <source>
        <dbReference type="Proteomes" id="UP001239265"/>
    </source>
</evidence>
<dbReference type="Proteomes" id="UP001239265">
    <property type="component" value="Unassembled WGS sequence"/>
</dbReference>
<comment type="caution">
    <text evidence="1">The sequence shown here is derived from an EMBL/GenBank/DDBJ whole genome shotgun (WGS) entry which is preliminary data.</text>
</comment>
<dbReference type="AlphaFoldDB" id="A0ABD5B4A5"/>
<protein>
    <recommendedName>
        <fullName evidence="3">Lipoprotein</fullName>
    </recommendedName>
</protein>
<evidence type="ECO:0000313" key="1">
    <source>
        <dbReference type="EMBL" id="MDQ8748600.1"/>
    </source>
</evidence>
<accession>A0ABD5B4A5</accession>
<evidence type="ECO:0008006" key="3">
    <source>
        <dbReference type="Google" id="ProtNLM"/>
    </source>
</evidence>
<sequence>MSLLFCALSIFSCSSYSKYSSDNSIPKKSVIVNNDSYQKYTNKHFAITMLLFGDFMYAHEMKQYKKIQKDKSIKNMIPFATRDKILFGYTTYYNDPYLFENFIDISVGRKNKYPDGYYTKTVECNEKDKVTLVISNNTSEKDAKFLMDNFKCIK</sequence>
<gene>
    <name evidence="1" type="ORF">QT385_08125</name>
</gene>